<proteinExistence type="predicted"/>
<evidence type="ECO:0000313" key="2">
    <source>
        <dbReference type="Proteomes" id="UP000580344"/>
    </source>
</evidence>
<gene>
    <name evidence="1" type="ORF">HMH06_09370</name>
</gene>
<reference evidence="1 2" key="1">
    <citation type="submission" date="2020-05" db="EMBL/GenBank/DDBJ databases">
        <title>Tigecycline resistant gene in Empedobacter stercoris.</title>
        <authorList>
            <person name="Chen Y."/>
            <person name="Cheng Y."/>
            <person name="Zhou K."/>
        </authorList>
    </citation>
    <scope>NUCLEOTIDE SEQUENCE [LARGE SCALE GENOMIC DNA]</scope>
    <source>
        <strain evidence="1 2">ES202</strain>
    </source>
</reference>
<dbReference type="EMBL" id="JABFOQ010000021">
    <property type="protein sequence ID" value="NOJ76034.1"/>
    <property type="molecule type" value="Genomic_DNA"/>
</dbReference>
<sequence>MELQIEKKCKQNWMEMNSVSDQQKFCEVCSKRVHDLDHYSFKELKTFLNENPTACVKIKTRNLEQFNSYEASHSIANQSKKWLQFSSLVGFLSFSTLAKAQTENDSIVVQGIINDGNGFPEYDIPVNLKNSKNIVYTNENGEFKIKVPINQDSYTLEYDSFGIKEFTFINPSVCQNIKTEIGDVLLGEVVYLKKSFFRKIGRTISWPFRQIGKLF</sequence>
<protein>
    <recommendedName>
        <fullName evidence="3">Carboxypeptidase-like regulatory domain-containing protein</fullName>
    </recommendedName>
</protein>
<dbReference type="RefSeq" id="WP_171623329.1">
    <property type="nucleotide sequence ID" value="NZ_JABFOQ010000021.1"/>
</dbReference>
<accession>A0ABX1WND8</accession>
<dbReference type="InterPro" id="IPR008969">
    <property type="entry name" value="CarboxyPept-like_regulatory"/>
</dbReference>
<evidence type="ECO:0008006" key="3">
    <source>
        <dbReference type="Google" id="ProtNLM"/>
    </source>
</evidence>
<keyword evidence="2" id="KW-1185">Reference proteome</keyword>
<comment type="caution">
    <text evidence="1">The sequence shown here is derived from an EMBL/GenBank/DDBJ whole genome shotgun (WGS) entry which is preliminary data.</text>
</comment>
<evidence type="ECO:0000313" key="1">
    <source>
        <dbReference type="EMBL" id="NOJ76034.1"/>
    </source>
</evidence>
<dbReference type="SUPFAM" id="SSF49464">
    <property type="entry name" value="Carboxypeptidase regulatory domain-like"/>
    <property type="match status" value="1"/>
</dbReference>
<dbReference type="Proteomes" id="UP000580344">
    <property type="component" value="Unassembled WGS sequence"/>
</dbReference>
<organism evidence="1 2">
    <name type="scientific">Empedobacter stercoris</name>
    <dbReference type="NCBI Taxonomy" id="1628248"/>
    <lineage>
        <taxon>Bacteria</taxon>
        <taxon>Pseudomonadati</taxon>
        <taxon>Bacteroidota</taxon>
        <taxon>Flavobacteriia</taxon>
        <taxon>Flavobacteriales</taxon>
        <taxon>Weeksellaceae</taxon>
        <taxon>Empedobacter</taxon>
    </lineage>
</organism>
<name>A0ABX1WND8_9FLAO</name>